<organism evidence="1">
    <name type="scientific">marine sediment metagenome</name>
    <dbReference type="NCBI Taxonomy" id="412755"/>
    <lineage>
        <taxon>unclassified sequences</taxon>
        <taxon>metagenomes</taxon>
        <taxon>ecological metagenomes</taxon>
    </lineage>
</organism>
<dbReference type="Pfam" id="PF14072">
    <property type="entry name" value="DndB"/>
    <property type="match status" value="1"/>
</dbReference>
<sequence length="332" mass="38479">MAQEFVQNGKTFYSFVLPHHLMKQVSFTSVFTESNRDGDQRPLNLKHVKQFADAIENKQAVRPQSLVGSLTSKVKIQPTDKQGIVYIIFPSSKKDGLRLNDGQHAVEAVSQSNGQEHSWNHLVVAGYNLSDAECQMSHSGTNYYQMKSIKAINAYIEYLNRRLPHDKQKGGEIFDRLNKDPESILYRRVRCYHMQKPEAGELLGFADFVDRFVYFWSSPSIAHMTDENIYELLRSYYMSWRTHFARIWDDTDAYILNKKMGLKVMTCVAGSIFLRAEIFRKKITSQTIDDVIKELSKRIDKGCLMAKAGKWNYQAEKDRVDHILTKLRFRAK</sequence>
<evidence type="ECO:0008006" key="2">
    <source>
        <dbReference type="Google" id="ProtNLM"/>
    </source>
</evidence>
<reference evidence="1" key="1">
    <citation type="journal article" date="2015" name="Nature">
        <title>Complex archaea that bridge the gap between prokaryotes and eukaryotes.</title>
        <authorList>
            <person name="Spang A."/>
            <person name="Saw J.H."/>
            <person name="Jorgensen S.L."/>
            <person name="Zaremba-Niedzwiedzka K."/>
            <person name="Martijn J."/>
            <person name="Lind A.E."/>
            <person name="van Eijk R."/>
            <person name="Schleper C."/>
            <person name="Guy L."/>
            <person name="Ettema T.J."/>
        </authorList>
    </citation>
    <scope>NUCLEOTIDE SEQUENCE</scope>
</reference>
<name>A0A0F9INT5_9ZZZZ</name>
<proteinExistence type="predicted"/>
<dbReference type="NCBIfam" id="TIGR03187">
    <property type="entry name" value="DGQHR"/>
    <property type="match status" value="1"/>
</dbReference>
<accession>A0A0F9INT5</accession>
<dbReference type="AlphaFoldDB" id="A0A0F9INT5"/>
<dbReference type="InterPro" id="IPR017642">
    <property type="entry name" value="DNA_S_mod_DndB"/>
</dbReference>
<evidence type="ECO:0000313" key="1">
    <source>
        <dbReference type="EMBL" id="KKL88892.1"/>
    </source>
</evidence>
<dbReference type="EMBL" id="LAZR01020435">
    <property type="protein sequence ID" value="KKL88892.1"/>
    <property type="molecule type" value="Genomic_DNA"/>
</dbReference>
<protein>
    <recommendedName>
        <fullName evidence="2">DGQHR domain-containing protein</fullName>
    </recommendedName>
</protein>
<dbReference type="InterPro" id="IPR017601">
    <property type="entry name" value="DGQHR-contain_dom"/>
</dbReference>
<gene>
    <name evidence="1" type="ORF">LCGC14_1920160</name>
</gene>
<comment type="caution">
    <text evidence="1">The sequence shown here is derived from an EMBL/GenBank/DDBJ whole genome shotgun (WGS) entry which is preliminary data.</text>
</comment>